<dbReference type="Proteomes" id="UP000297245">
    <property type="component" value="Unassembled WGS sequence"/>
</dbReference>
<dbReference type="EMBL" id="ML180093">
    <property type="protein sequence ID" value="THU79014.1"/>
    <property type="molecule type" value="Genomic_DNA"/>
</dbReference>
<name>A0A4S8KT51_DENBC</name>
<evidence type="ECO:0000313" key="2">
    <source>
        <dbReference type="Proteomes" id="UP000297245"/>
    </source>
</evidence>
<feature type="non-terminal residue" evidence="1">
    <location>
        <position position="1"/>
    </location>
</feature>
<evidence type="ECO:0000313" key="1">
    <source>
        <dbReference type="EMBL" id="THU79014.1"/>
    </source>
</evidence>
<dbReference type="OrthoDB" id="3231188at2759"/>
<sequence length="209" mass="23582">LRTRCTALRKINANLQARLQVKDHGGWGRKAKKADVPFQDQLVFYGKCYALMHEPWVDTSIFLRPLPHDAPGPCSLARFESLVTYRYGDIAELHDYLSDVADLKHAAETLPSFRDEFVKQVGNERSVSLKTLRDNAIYIFCKLDVPSTIWKAAAGAECAKSSILMSLLLEPGKTLVKSSFAPVLYHNCDIGSTHLFMNEYQPQVCLLRH</sequence>
<proteinExistence type="predicted"/>
<dbReference type="AlphaFoldDB" id="A0A4S8KT51"/>
<protein>
    <submittedName>
        <fullName evidence="1">Uncharacterized protein</fullName>
    </submittedName>
</protein>
<reference evidence="1 2" key="1">
    <citation type="journal article" date="2019" name="Nat. Ecol. Evol.">
        <title>Megaphylogeny resolves global patterns of mushroom evolution.</title>
        <authorList>
            <person name="Varga T."/>
            <person name="Krizsan K."/>
            <person name="Foldi C."/>
            <person name="Dima B."/>
            <person name="Sanchez-Garcia M."/>
            <person name="Sanchez-Ramirez S."/>
            <person name="Szollosi G.J."/>
            <person name="Szarkandi J.G."/>
            <person name="Papp V."/>
            <person name="Albert L."/>
            <person name="Andreopoulos W."/>
            <person name="Angelini C."/>
            <person name="Antonin V."/>
            <person name="Barry K.W."/>
            <person name="Bougher N.L."/>
            <person name="Buchanan P."/>
            <person name="Buyck B."/>
            <person name="Bense V."/>
            <person name="Catcheside P."/>
            <person name="Chovatia M."/>
            <person name="Cooper J."/>
            <person name="Damon W."/>
            <person name="Desjardin D."/>
            <person name="Finy P."/>
            <person name="Geml J."/>
            <person name="Haridas S."/>
            <person name="Hughes K."/>
            <person name="Justo A."/>
            <person name="Karasinski D."/>
            <person name="Kautmanova I."/>
            <person name="Kiss B."/>
            <person name="Kocsube S."/>
            <person name="Kotiranta H."/>
            <person name="LaButti K.M."/>
            <person name="Lechner B.E."/>
            <person name="Liimatainen K."/>
            <person name="Lipzen A."/>
            <person name="Lukacs Z."/>
            <person name="Mihaltcheva S."/>
            <person name="Morgado L.N."/>
            <person name="Niskanen T."/>
            <person name="Noordeloos M.E."/>
            <person name="Ohm R.A."/>
            <person name="Ortiz-Santana B."/>
            <person name="Ovrebo C."/>
            <person name="Racz N."/>
            <person name="Riley R."/>
            <person name="Savchenko A."/>
            <person name="Shiryaev A."/>
            <person name="Soop K."/>
            <person name="Spirin V."/>
            <person name="Szebenyi C."/>
            <person name="Tomsovsky M."/>
            <person name="Tulloss R.E."/>
            <person name="Uehling J."/>
            <person name="Grigoriev I.V."/>
            <person name="Vagvolgyi C."/>
            <person name="Papp T."/>
            <person name="Martin F.M."/>
            <person name="Miettinen O."/>
            <person name="Hibbett D.S."/>
            <person name="Nagy L.G."/>
        </authorList>
    </citation>
    <scope>NUCLEOTIDE SEQUENCE [LARGE SCALE GENOMIC DNA]</scope>
    <source>
        <strain evidence="1 2">CBS 962.96</strain>
    </source>
</reference>
<accession>A0A4S8KT51</accession>
<organism evidence="1 2">
    <name type="scientific">Dendrothele bispora (strain CBS 962.96)</name>
    <dbReference type="NCBI Taxonomy" id="1314807"/>
    <lineage>
        <taxon>Eukaryota</taxon>
        <taxon>Fungi</taxon>
        <taxon>Dikarya</taxon>
        <taxon>Basidiomycota</taxon>
        <taxon>Agaricomycotina</taxon>
        <taxon>Agaricomycetes</taxon>
        <taxon>Agaricomycetidae</taxon>
        <taxon>Agaricales</taxon>
        <taxon>Agaricales incertae sedis</taxon>
        <taxon>Dendrothele</taxon>
    </lineage>
</organism>
<keyword evidence="2" id="KW-1185">Reference proteome</keyword>
<gene>
    <name evidence="1" type="ORF">K435DRAFT_698816</name>
</gene>